<name>A0A931AFK0_9ACTN</name>
<dbReference type="AlphaFoldDB" id="A0A931AFK0"/>
<feature type="transmembrane region" description="Helical" evidence="1">
    <location>
        <begin position="256"/>
        <end position="276"/>
    </location>
</feature>
<evidence type="ECO:0000313" key="4">
    <source>
        <dbReference type="Proteomes" id="UP000605361"/>
    </source>
</evidence>
<dbReference type="InterPro" id="IPR003675">
    <property type="entry name" value="Rce1/LyrA-like_dom"/>
</dbReference>
<keyword evidence="4" id="KW-1185">Reference proteome</keyword>
<feature type="transmembrane region" description="Helical" evidence="1">
    <location>
        <begin position="124"/>
        <end position="147"/>
    </location>
</feature>
<organism evidence="3 4">
    <name type="scientific">Nonomuraea cypriaca</name>
    <dbReference type="NCBI Taxonomy" id="1187855"/>
    <lineage>
        <taxon>Bacteria</taxon>
        <taxon>Bacillati</taxon>
        <taxon>Actinomycetota</taxon>
        <taxon>Actinomycetes</taxon>
        <taxon>Streptosporangiales</taxon>
        <taxon>Streptosporangiaceae</taxon>
        <taxon>Nonomuraea</taxon>
    </lineage>
</organism>
<feature type="transmembrane region" description="Helical" evidence="1">
    <location>
        <begin position="184"/>
        <end position="204"/>
    </location>
</feature>
<feature type="transmembrane region" description="Helical" evidence="1">
    <location>
        <begin position="50"/>
        <end position="72"/>
    </location>
</feature>
<keyword evidence="1" id="KW-0472">Membrane</keyword>
<evidence type="ECO:0000259" key="2">
    <source>
        <dbReference type="Pfam" id="PF02517"/>
    </source>
</evidence>
<evidence type="ECO:0000313" key="3">
    <source>
        <dbReference type="EMBL" id="MBF8191038.1"/>
    </source>
</evidence>
<feature type="domain" description="CAAX prenyl protease 2/Lysostaphin resistance protein A-like" evidence="2">
    <location>
        <begin position="131"/>
        <end position="220"/>
    </location>
</feature>
<dbReference type="GO" id="GO:0008237">
    <property type="term" value="F:metallopeptidase activity"/>
    <property type="evidence" value="ECO:0007669"/>
    <property type="project" value="UniProtKB-KW"/>
</dbReference>
<keyword evidence="1" id="KW-0812">Transmembrane</keyword>
<feature type="transmembrane region" description="Helical" evidence="1">
    <location>
        <begin position="216"/>
        <end position="236"/>
    </location>
</feature>
<dbReference type="RefSeq" id="WP_195899949.1">
    <property type="nucleotide sequence ID" value="NZ_JADOGI010000144.1"/>
</dbReference>
<dbReference type="Pfam" id="PF02517">
    <property type="entry name" value="Rce1-like"/>
    <property type="match status" value="1"/>
</dbReference>
<dbReference type="GO" id="GO:0080120">
    <property type="term" value="P:CAAX-box protein maturation"/>
    <property type="evidence" value="ECO:0007669"/>
    <property type="project" value="UniProtKB-ARBA"/>
</dbReference>
<keyword evidence="3" id="KW-0645">Protease</keyword>
<reference evidence="3" key="1">
    <citation type="submission" date="2020-11" db="EMBL/GenBank/DDBJ databases">
        <title>Whole-genome analyses of Nonomuraea sp. K274.</title>
        <authorList>
            <person name="Veyisoglu A."/>
        </authorList>
    </citation>
    <scope>NUCLEOTIDE SEQUENCE</scope>
    <source>
        <strain evidence="3">K274</strain>
    </source>
</reference>
<sequence>MAPTDHPDSTLPQADPSTSRLRRFRFPVLLVALFGVMTVFAGINRLVSPVWILALPVGAGLAVAAVVIYRWLCRTVELRPSVPELEKTNRWSQLRRGTLLGGGLFTVLMLLIAMFGGWQDVSWGSFGGLLGTAGMMASVAVIEELLFRGVLFRIMEERTGTVIALVVSTALFGATHLVNVNATLWGTLSIALTGGAMTTAAYIATRSLWLPIGLHFAWNFTHTGIFGVILSGSDVAPNGLLNVTLSGPSALTGGTFGPEASLLALLVCVVPTILLLRRAARTGQIRPRPRRTKPSA</sequence>
<keyword evidence="1" id="KW-1133">Transmembrane helix</keyword>
<dbReference type="PANTHER" id="PTHR39430">
    <property type="entry name" value="MEMBRANE-ASSOCIATED PROTEASE-RELATED"/>
    <property type="match status" value="1"/>
</dbReference>
<accession>A0A931AFK0</accession>
<dbReference type="EMBL" id="JADOGI010000144">
    <property type="protein sequence ID" value="MBF8191038.1"/>
    <property type="molecule type" value="Genomic_DNA"/>
</dbReference>
<feature type="transmembrane region" description="Helical" evidence="1">
    <location>
        <begin position="26"/>
        <end position="44"/>
    </location>
</feature>
<dbReference type="GO" id="GO:0004175">
    <property type="term" value="F:endopeptidase activity"/>
    <property type="evidence" value="ECO:0007669"/>
    <property type="project" value="UniProtKB-ARBA"/>
</dbReference>
<keyword evidence="3" id="KW-0378">Hydrolase</keyword>
<feature type="transmembrane region" description="Helical" evidence="1">
    <location>
        <begin position="159"/>
        <end position="178"/>
    </location>
</feature>
<comment type="caution">
    <text evidence="3">The sequence shown here is derived from an EMBL/GenBank/DDBJ whole genome shotgun (WGS) entry which is preliminary data.</text>
</comment>
<gene>
    <name evidence="3" type="ORF">ITP53_36085</name>
</gene>
<dbReference type="Proteomes" id="UP000605361">
    <property type="component" value="Unassembled WGS sequence"/>
</dbReference>
<dbReference type="PANTHER" id="PTHR39430:SF1">
    <property type="entry name" value="PROTEASE"/>
    <property type="match status" value="1"/>
</dbReference>
<evidence type="ECO:0000256" key="1">
    <source>
        <dbReference type="SAM" id="Phobius"/>
    </source>
</evidence>
<proteinExistence type="predicted"/>
<keyword evidence="3" id="KW-0482">Metalloprotease</keyword>
<feature type="transmembrane region" description="Helical" evidence="1">
    <location>
        <begin position="97"/>
        <end position="118"/>
    </location>
</feature>
<protein>
    <submittedName>
        <fullName evidence="3">CPBP family intramembrane metalloprotease</fullName>
    </submittedName>
</protein>